<reference evidence="2 3" key="1">
    <citation type="submission" date="2020-12" db="EMBL/GenBank/DDBJ databases">
        <title>Vagococcus allomyrinae sp. nov. and Enterococcus lavae sp. nov., isolated from the larvae of Allomyrina dichotoma.</title>
        <authorList>
            <person name="Lee S.D."/>
        </authorList>
    </citation>
    <scope>NUCLEOTIDE SEQUENCE [LARGE SCALE GENOMIC DNA]</scope>
    <source>
        <strain evidence="2 3">BWM-S5</strain>
    </source>
</reference>
<dbReference type="RefSeq" id="WP_209558038.1">
    <property type="nucleotide sequence ID" value="NZ_JAEDXU010000007.1"/>
</dbReference>
<dbReference type="EMBL" id="JAEDXU010000007">
    <property type="protein sequence ID" value="MBP1047251.1"/>
    <property type="molecule type" value="Genomic_DNA"/>
</dbReference>
<evidence type="ECO:0000313" key="3">
    <source>
        <dbReference type="Proteomes" id="UP000673375"/>
    </source>
</evidence>
<evidence type="ECO:0000313" key="2">
    <source>
        <dbReference type="EMBL" id="MBP1047251.1"/>
    </source>
</evidence>
<evidence type="ECO:0000256" key="1">
    <source>
        <dbReference type="SAM" id="MobiDB-lite"/>
    </source>
</evidence>
<comment type="caution">
    <text evidence="2">The sequence shown here is derived from an EMBL/GenBank/DDBJ whole genome shotgun (WGS) entry which is preliminary data.</text>
</comment>
<proteinExistence type="predicted"/>
<keyword evidence="3" id="KW-1185">Reference proteome</keyword>
<gene>
    <name evidence="2" type="ORF">I6N96_13290</name>
</gene>
<feature type="compositionally biased region" description="Low complexity" evidence="1">
    <location>
        <begin position="55"/>
        <end position="73"/>
    </location>
</feature>
<feature type="region of interest" description="Disordered" evidence="1">
    <location>
        <begin position="45"/>
        <end position="108"/>
    </location>
</feature>
<accession>A0ABS4CKX4</accession>
<dbReference type="Proteomes" id="UP000673375">
    <property type="component" value="Unassembled WGS sequence"/>
</dbReference>
<organism evidence="2 3">
    <name type="scientific">Enterococcus larvae</name>
    <dbReference type="NCBI Taxonomy" id="2794352"/>
    <lineage>
        <taxon>Bacteria</taxon>
        <taxon>Bacillati</taxon>
        <taxon>Bacillota</taxon>
        <taxon>Bacilli</taxon>
        <taxon>Lactobacillales</taxon>
        <taxon>Enterococcaceae</taxon>
        <taxon>Enterococcus</taxon>
    </lineage>
</organism>
<dbReference type="PROSITE" id="PS51257">
    <property type="entry name" value="PROKAR_LIPOPROTEIN"/>
    <property type="match status" value="1"/>
</dbReference>
<protein>
    <submittedName>
        <fullName evidence="2">Uncharacterized protein</fullName>
    </submittedName>
</protein>
<sequence length="558" mass="61702">MQKNWKKKGGRIRKFLNGFVVLLLLLSVGFSCSLVFAEGLIQERSEDDQTEQVTEPESTGTTESSTIESSNAEESSEIISEEHGVEGTYETTEQTEEIKEPAIGTEPEEVLPPEQVETEAPLQLNQAAGLSNSVAVISGGVTQDITLEEPNFNPSLVYAKAGDTLRFSVVFTRPSDVNVKSYTMTMSFGKRANYQKSDGYLVTLKRSYPDISGSDQTSYNSWDPAGEGAEIKAFQTTSDNPVKSDIVFTVELDLKSNLTGFDLMSFQTNLSVDLETLGRQQYTDFSYYWINLKDDQPTELSWNSASLEEYKTIASHEISEALMTTFYWKDPDTMAVYLPDGFILEDGSGYQHKVTRDSNDINSGTVTIPLDDYLKTKKPYGTNYLTVKAYKEDGSGGTKVVSNTITLELTVIGSISWVEVTDKINWTLTAGQETTTPLAREEALNVKVKDSRSDSDRASSPWKLSVSAVQNGLEAYPFSLVWQNTGEAPSDLNDTGSIVYTSGSDLTTPDPQQPFVFQKNWQTDEGILLKLNGAPEIGRVYEEPITVNWTLVDVNHGT</sequence>
<name>A0ABS4CKX4_9ENTE</name>